<dbReference type="GO" id="GO:0008686">
    <property type="term" value="F:3,4-dihydroxy-2-butanone-4-phosphate synthase activity"/>
    <property type="evidence" value="ECO:0007669"/>
    <property type="project" value="UniProtKB-EC"/>
</dbReference>
<evidence type="ECO:0000256" key="7">
    <source>
        <dbReference type="ARBA" id="ARBA00022842"/>
    </source>
</evidence>
<keyword evidence="6 12" id="KW-0479">Metal-binding</keyword>
<evidence type="ECO:0000256" key="2">
    <source>
        <dbReference type="ARBA" id="ARBA00011738"/>
    </source>
</evidence>
<dbReference type="Gene3D" id="3.90.870.10">
    <property type="entry name" value="DHBP synthase"/>
    <property type="match status" value="1"/>
</dbReference>
<dbReference type="AlphaFoldDB" id="A0A9P8L5E5"/>
<evidence type="ECO:0000256" key="8">
    <source>
        <dbReference type="ARBA" id="ARBA00023206"/>
    </source>
</evidence>
<comment type="catalytic activity">
    <reaction evidence="12">
        <text>D-ribulose 5-phosphate = (2S)-2-hydroxy-3-oxobutyl phosphate + formate + H(+)</text>
        <dbReference type="Rhea" id="RHEA:18457"/>
        <dbReference type="ChEBI" id="CHEBI:15378"/>
        <dbReference type="ChEBI" id="CHEBI:15740"/>
        <dbReference type="ChEBI" id="CHEBI:58121"/>
        <dbReference type="ChEBI" id="CHEBI:58830"/>
        <dbReference type="EC" id="4.1.99.12"/>
    </reaction>
</comment>
<evidence type="ECO:0000256" key="11">
    <source>
        <dbReference type="ARBA" id="ARBA00060730"/>
    </source>
</evidence>
<reference evidence="13" key="1">
    <citation type="submission" date="2021-03" db="EMBL/GenBank/DDBJ databases">
        <title>Comparative genomics and phylogenomic investigation of the class Geoglossomycetes provide insights into ecological specialization and systematics.</title>
        <authorList>
            <person name="Melie T."/>
            <person name="Pirro S."/>
            <person name="Miller A.N."/>
            <person name="Quandt A."/>
        </authorList>
    </citation>
    <scope>NUCLEOTIDE SEQUENCE</scope>
    <source>
        <strain evidence="13">GBOQ0MN5Z8</strain>
    </source>
</reference>
<dbReference type="SUPFAM" id="SSF55821">
    <property type="entry name" value="YrdC/RibB"/>
    <property type="match status" value="1"/>
</dbReference>
<sequence>MNGTMNGTVVNGTKKPAKVVKPLEPLDVVPEFDTIEDTIEAFKRGEFIIVLDSTSRENEGDLIIAAEDVTTDKMAFMIRYTSGLICAPIPSSLTRALNLPQMVTPNTDPHQTAYTISIDASHASLTTGISSHDRALTCRMLASPLSTPSSFRRPGHLFPLRARGGGVRERRGHTEAAVEFCLLAGKRPVGVISELVGEGEIVEGRAEVGGSGMLRRDGCLRFGRRWGLRVCTIEGLCDYLERIEGSGEGKREMVGNGEVW</sequence>
<keyword evidence="9 12" id="KW-0464">Manganese</keyword>
<comment type="subunit">
    <text evidence="2 12">Homodimer.</text>
</comment>
<dbReference type="InterPro" id="IPR017945">
    <property type="entry name" value="DHBP_synth_RibB-like_a/b_dom"/>
</dbReference>
<evidence type="ECO:0000256" key="4">
    <source>
        <dbReference type="ARBA" id="ARBA00018836"/>
    </source>
</evidence>
<dbReference type="NCBIfam" id="TIGR00506">
    <property type="entry name" value="ribB"/>
    <property type="match status" value="1"/>
</dbReference>
<dbReference type="EMBL" id="JAGHQL010000017">
    <property type="protein sequence ID" value="KAH0544560.1"/>
    <property type="molecule type" value="Genomic_DNA"/>
</dbReference>
<evidence type="ECO:0000313" key="13">
    <source>
        <dbReference type="EMBL" id="KAH0544560.1"/>
    </source>
</evidence>
<comment type="caution">
    <text evidence="13">The sequence shown here is derived from an EMBL/GenBank/DDBJ whole genome shotgun (WGS) entry which is preliminary data.</text>
</comment>
<dbReference type="PANTHER" id="PTHR21327">
    <property type="entry name" value="GTP CYCLOHYDROLASE II-RELATED"/>
    <property type="match status" value="1"/>
</dbReference>
<accession>A0A9P8L5E5</accession>
<evidence type="ECO:0000256" key="9">
    <source>
        <dbReference type="ARBA" id="ARBA00023211"/>
    </source>
</evidence>
<dbReference type="EC" id="4.1.99.12" evidence="3 12"/>
<evidence type="ECO:0000256" key="3">
    <source>
        <dbReference type="ARBA" id="ARBA00012153"/>
    </source>
</evidence>
<proteinExistence type="inferred from homology"/>
<comment type="pathway">
    <text evidence="1 12">Cofactor biosynthesis; riboflavin biosynthesis; 2-hydroxy-3-oxobutyl phosphate from D-ribulose 5-phosphate: step 1/1.</text>
</comment>
<evidence type="ECO:0000256" key="12">
    <source>
        <dbReference type="RuleBase" id="RU003843"/>
    </source>
</evidence>
<protein>
    <recommendedName>
        <fullName evidence="4 12">3,4-dihydroxy-2-butanone 4-phosphate synthase</fullName>
        <shortName evidence="12">DHBP synthase</shortName>
        <ecNumber evidence="3 12">4.1.99.12</ecNumber>
    </recommendedName>
</protein>
<dbReference type="FunFam" id="3.90.870.10:FF:000002">
    <property type="entry name" value="3,4-dihydroxy-2-butanone 4-phosphate synthase"/>
    <property type="match status" value="1"/>
</dbReference>
<dbReference type="PANTHER" id="PTHR21327:SF18">
    <property type="entry name" value="3,4-DIHYDROXY-2-BUTANONE 4-PHOSPHATE SYNTHASE"/>
    <property type="match status" value="1"/>
</dbReference>
<dbReference type="InterPro" id="IPR000422">
    <property type="entry name" value="DHBP_synthase_RibB"/>
</dbReference>
<name>A0A9P8L5E5_9PEZI</name>
<keyword evidence="8" id="KW-0318">Glutathionylation</keyword>
<organism evidence="13 14">
    <name type="scientific">Glutinoglossum americanum</name>
    <dbReference type="NCBI Taxonomy" id="1670608"/>
    <lineage>
        <taxon>Eukaryota</taxon>
        <taxon>Fungi</taxon>
        <taxon>Dikarya</taxon>
        <taxon>Ascomycota</taxon>
        <taxon>Pezizomycotina</taxon>
        <taxon>Geoglossomycetes</taxon>
        <taxon>Geoglossales</taxon>
        <taxon>Geoglossaceae</taxon>
        <taxon>Glutinoglossum</taxon>
    </lineage>
</organism>
<keyword evidence="10 12" id="KW-0456">Lyase</keyword>
<keyword evidence="7 12" id="KW-0460">Magnesium</keyword>
<comment type="cofactor">
    <cofactor evidence="12">
        <name>Mg(2+)</name>
        <dbReference type="ChEBI" id="CHEBI:18420"/>
    </cofactor>
    <cofactor evidence="12">
        <name>Mn(2+)</name>
        <dbReference type="ChEBI" id="CHEBI:29035"/>
    </cofactor>
    <text evidence="12">Binds 2 divalent metal cations per subunit. Magnesium or manganese.</text>
</comment>
<evidence type="ECO:0000256" key="1">
    <source>
        <dbReference type="ARBA" id="ARBA00004904"/>
    </source>
</evidence>
<evidence type="ECO:0000256" key="6">
    <source>
        <dbReference type="ARBA" id="ARBA00022723"/>
    </source>
</evidence>
<keyword evidence="5 12" id="KW-0686">Riboflavin biosynthesis</keyword>
<dbReference type="GO" id="GO:0005829">
    <property type="term" value="C:cytosol"/>
    <property type="evidence" value="ECO:0007669"/>
    <property type="project" value="TreeGrafter"/>
</dbReference>
<dbReference type="GO" id="GO:0005758">
    <property type="term" value="C:mitochondrial intermembrane space"/>
    <property type="evidence" value="ECO:0007669"/>
    <property type="project" value="TreeGrafter"/>
</dbReference>
<evidence type="ECO:0000256" key="5">
    <source>
        <dbReference type="ARBA" id="ARBA00022619"/>
    </source>
</evidence>
<keyword evidence="14" id="KW-1185">Reference proteome</keyword>
<gene>
    <name evidence="13" type="primary">RIB3</name>
    <name evidence="13" type="ORF">FGG08_001332</name>
</gene>
<evidence type="ECO:0000313" key="14">
    <source>
        <dbReference type="Proteomes" id="UP000698800"/>
    </source>
</evidence>
<comment type="similarity">
    <text evidence="11 12">Belongs to the DHBP synthase family.</text>
</comment>
<dbReference type="GO" id="GO:0009231">
    <property type="term" value="P:riboflavin biosynthetic process"/>
    <property type="evidence" value="ECO:0007669"/>
    <property type="project" value="UniProtKB-KW"/>
</dbReference>
<dbReference type="Pfam" id="PF00926">
    <property type="entry name" value="DHBP_synthase"/>
    <property type="match status" value="1"/>
</dbReference>
<dbReference type="OrthoDB" id="60371at2759"/>
<evidence type="ECO:0000256" key="10">
    <source>
        <dbReference type="ARBA" id="ARBA00023239"/>
    </source>
</evidence>
<dbReference type="GO" id="GO:0046872">
    <property type="term" value="F:metal ion binding"/>
    <property type="evidence" value="ECO:0007669"/>
    <property type="project" value="UniProtKB-KW"/>
</dbReference>
<comment type="function">
    <text evidence="12">Catalyzes the conversion of D-ribulose 5-phosphate to formate and 3,4-dihydroxy-2-butanone 4-phosphate.</text>
</comment>
<dbReference type="Proteomes" id="UP000698800">
    <property type="component" value="Unassembled WGS sequence"/>
</dbReference>